<keyword evidence="9" id="KW-0807">Transducer</keyword>
<keyword evidence="3" id="KW-0716">Sensory transduction</keyword>
<dbReference type="GO" id="GO:0007165">
    <property type="term" value="P:signal transduction"/>
    <property type="evidence" value="ECO:0007669"/>
    <property type="project" value="UniProtKB-KW"/>
</dbReference>
<name>A0A1S5VFL8_9HYME</name>
<proteinExistence type="evidence at transcript level"/>
<keyword evidence="6 10" id="KW-1133">Transmembrane helix</keyword>
<keyword evidence="4 10" id="KW-0812">Transmembrane</keyword>
<evidence type="ECO:0000256" key="2">
    <source>
        <dbReference type="ARBA" id="ARBA00022475"/>
    </source>
</evidence>
<protein>
    <submittedName>
        <fullName evidence="11">Olfactory receptor 29</fullName>
    </submittedName>
</protein>
<dbReference type="EMBL" id="KY445496">
    <property type="protein sequence ID" value="AQN78431.1"/>
    <property type="molecule type" value="mRNA"/>
</dbReference>
<feature type="transmembrane region" description="Helical" evidence="10">
    <location>
        <begin position="139"/>
        <end position="160"/>
    </location>
</feature>
<evidence type="ECO:0000256" key="9">
    <source>
        <dbReference type="ARBA" id="ARBA00023224"/>
    </source>
</evidence>
<keyword evidence="8 11" id="KW-0675">Receptor</keyword>
<dbReference type="PANTHER" id="PTHR21137">
    <property type="entry name" value="ODORANT RECEPTOR"/>
    <property type="match status" value="1"/>
</dbReference>
<dbReference type="Pfam" id="PF02949">
    <property type="entry name" value="7tm_6"/>
    <property type="match status" value="1"/>
</dbReference>
<comment type="subcellular location">
    <subcellularLocation>
        <location evidence="1">Cell membrane</location>
        <topology evidence="1">Multi-pass membrane protein</topology>
    </subcellularLocation>
</comment>
<dbReference type="GO" id="GO:0004984">
    <property type="term" value="F:olfactory receptor activity"/>
    <property type="evidence" value="ECO:0007669"/>
    <property type="project" value="InterPro"/>
</dbReference>
<evidence type="ECO:0000256" key="5">
    <source>
        <dbReference type="ARBA" id="ARBA00022725"/>
    </source>
</evidence>
<evidence type="ECO:0000256" key="6">
    <source>
        <dbReference type="ARBA" id="ARBA00022989"/>
    </source>
</evidence>
<keyword evidence="5" id="KW-0552">Olfaction</keyword>
<feature type="transmembrane region" description="Helical" evidence="10">
    <location>
        <begin position="77"/>
        <end position="100"/>
    </location>
</feature>
<evidence type="ECO:0000256" key="3">
    <source>
        <dbReference type="ARBA" id="ARBA00022606"/>
    </source>
</evidence>
<sequence length="269" mass="30877">MRIIKSGSVILLAFIHSIHRSSMHKHNEFLCVSDLSTTNQTILLKTPTRINFFYKPDTNFKNIIFYLLEMPVMYTGLYRVTMISLLMTLVFTACSQLAILSRTVEQIIPGRNYHIFHKIVSKHLHIISMTQSIGRGFDYLLLFELIVTTVLLGLIAYNGILNFDKADKLSLLSIVIYGSTMLIVIFGNCLIGEYLIQESTNLHKSFAKCVWYEMPIFHRKCLLMCLNNSNTPLYITAGKFYIFSLSGYTSQILKTSMAYFSMLRTLTKN</sequence>
<evidence type="ECO:0000256" key="1">
    <source>
        <dbReference type="ARBA" id="ARBA00004651"/>
    </source>
</evidence>
<accession>A0A1S5VFL8</accession>
<organism evidence="11">
    <name type="scientific">Meteorus pulchricornis</name>
    <dbReference type="NCBI Taxonomy" id="51522"/>
    <lineage>
        <taxon>Eukaryota</taxon>
        <taxon>Metazoa</taxon>
        <taxon>Ecdysozoa</taxon>
        <taxon>Arthropoda</taxon>
        <taxon>Hexapoda</taxon>
        <taxon>Insecta</taxon>
        <taxon>Pterygota</taxon>
        <taxon>Neoptera</taxon>
        <taxon>Endopterygota</taxon>
        <taxon>Hymenoptera</taxon>
        <taxon>Apocrita</taxon>
        <taxon>Ichneumonoidea</taxon>
        <taxon>Braconidae</taxon>
        <taxon>Meteorinae</taxon>
        <taxon>Meteorus</taxon>
    </lineage>
</organism>
<feature type="transmembrane region" description="Helical" evidence="10">
    <location>
        <begin position="172"/>
        <end position="196"/>
    </location>
</feature>
<evidence type="ECO:0000313" key="11">
    <source>
        <dbReference type="EMBL" id="AQN78431.1"/>
    </source>
</evidence>
<dbReference type="PANTHER" id="PTHR21137:SF35">
    <property type="entry name" value="ODORANT RECEPTOR 19A-RELATED"/>
    <property type="match status" value="1"/>
</dbReference>
<dbReference type="AlphaFoldDB" id="A0A1S5VFL8"/>
<reference evidence="11" key="1">
    <citation type="journal article" date="2017" name="Comp. Biochem. Physiol. Part D Genomics Proteomics">
        <title>Candidate chemosensory genes identified in the endoparasitoid Meteorus pulchricornis (Hymenoptera: Braconidae) by antennal transcriptome analysis.</title>
        <authorList>
            <person name="Sheng S."/>
            <person name="Liao C.W."/>
            <person name="Zheng Y."/>
            <person name="Zhou Y."/>
            <person name="Xu Y."/>
            <person name="Song W.M."/>
            <person name="He P."/>
            <person name="Zhang J."/>
            <person name="Wu F.A."/>
        </authorList>
    </citation>
    <scope>NUCLEOTIDE SEQUENCE</scope>
    <source>
        <strain evidence="11">Zhenjiang</strain>
    </source>
</reference>
<keyword evidence="2" id="KW-1003">Cell membrane</keyword>
<dbReference type="InterPro" id="IPR004117">
    <property type="entry name" value="7tm6_olfct_rcpt"/>
</dbReference>
<evidence type="ECO:0000256" key="4">
    <source>
        <dbReference type="ARBA" id="ARBA00022692"/>
    </source>
</evidence>
<evidence type="ECO:0000256" key="7">
    <source>
        <dbReference type="ARBA" id="ARBA00023136"/>
    </source>
</evidence>
<evidence type="ECO:0000256" key="8">
    <source>
        <dbReference type="ARBA" id="ARBA00023170"/>
    </source>
</evidence>
<evidence type="ECO:0000256" key="10">
    <source>
        <dbReference type="SAM" id="Phobius"/>
    </source>
</evidence>
<dbReference type="GO" id="GO:0005549">
    <property type="term" value="F:odorant binding"/>
    <property type="evidence" value="ECO:0007669"/>
    <property type="project" value="InterPro"/>
</dbReference>
<dbReference type="GO" id="GO:0005886">
    <property type="term" value="C:plasma membrane"/>
    <property type="evidence" value="ECO:0007669"/>
    <property type="project" value="UniProtKB-SubCell"/>
</dbReference>
<keyword evidence="7 10" id="KW-0472">Membrane</keyword>